<dbReference type="PANTHER" id="PTHR47219">
    <property type="entry name" value="RAB GTPASE-ACTIVATING PROTEIN 1-LIKE"/>
    <property type="match status" value="1"/>
</dbReference>
<dbReference type="FunFam" id="1.10.8.270:FF:000023">
    <property type="entry name" value="TBC domain-containing protein C1778.09"/>
    <property type="match status" value="1"/>
</dbReference>
<sequence>VRKAPSLPAIVVHDETSTSHLSETSLEEESLQPFCGITTDIPIGSFDDVFSVDNIEFSKRGSMFIGGKKANIKALAEAANRRAEEEDARMKAELDAEAEAEAAAAHTRDEPESVQTTADQRPTSPPRLDLPNQPPNSQLLSPREEARPGRDAISSTRLLSADEVMLSQRVRSMYEHGDERAGEWSSIAPSDIVIEEDSECETPPATDTLKVERSRPPTRNLSRSPSFTAGQHESINIIKRQPFEIAGGIEDWQDVEGGGVDRYGFILPKRLESRGSATGSNIPAEASASHRMSSSLQIVPENPRRKRTIRRAPSTANSIHSTHNNTNGRLKRKVSMRSVNPPASIFSYQSNHSTIATQSPLRFATNRLPHNRERRWMDEASDMLTLPPGLEDLAAQEEGGKAAQNMKRKEWSREEKWRKMGKLTKKGSKGAGMHFDFDTKSSKLIERTWKGIPDKWRSSAWWAFLQVSANKHKDSPPAEDLIEMFHDLQLQSSADDVQIDVDVPRTINSHIMFRRRYRGGQRLLFRVLHALSIYLVDTGYVQGMAALAATLLCYYDEEHAFVMLVRLWQLRGLDRLYQSGFDGLLDALGDFENNWLGADVKAKLEELGVTSTSYGTRWYLTLFNYSIPFPAQLRVWDVFMLLGDVSNACDPKTKFKADLDVLHATSAALMDAQREALVDAEFENAMKMLTSWIAVRDEDCLMKVARVEWKQRKKR</sequence>
<feature type="non-terminal residue" evidence="3">
    <location>
        <position position="1"/>
    </location>
</feature>
<evidence type="ECO:0000259" key="2">
    <source>
        <dbReference type="PROSITE" id="PS50086"/>
    </source>
</evidence>
<dbReference type="PANTHER" id="PTHR47219:SF9">
    <property type="entry name" value="GTPASE ACTIVATING PROTEIN AND CENTROSOME-ASSOCIATED, ISOFORM B"/>
    <property type="match status" value="1"/>
</dbReference>
<dbReference type="Proteomes" id="UP000800041">
    <property type="component" value="Unassembled WGS sequence"/>
</dbReference>
<protein>
    <recommendedName>
        <fullName evidence="2">Rab-GAP TBC domain-containing protein</fullName>
    </recommendedName>
</protein>
<dbReference type="EMBL" id="ML977160">
    <property type="protein sequence ID" value="KAF1985850.1"/>
    <property type="molecule type" value="Genomic_DNA"/>
</dbReference>
<name>A0A6G1GYK4_9PEZI</name>
<dbReference type="PROSITE" id="PS50086">
    <property type="entry name" value="TBC_RABGAP"/>
    <property type="match status" value="1"/>
</dbReference>
<evidence type="ECO:0000256" key="1">
    <source>
        <dbReference type="SAM" id="MobiDB-lite"/>
    </source>
</evidence>
<proteinExistence type="predicted"/>
<feature type="non-terminal residue" evidence="3">
    <location>
        <position position="715"/>
    </location>
</feature>
<feature type="compositionally biased region" description="Polar residues" evidence="1">
    <location>
        <begin position="113"/>
        <end position="122"/>
    </location>
</feature>
<dbReference type="GO" id="GO:0031267">
    <property type="term" value="F:small GTPase binding"/>
    <property type="evidence" value="ECO:0007669"/>
    <property type="project" value="TreeGrafter"/>
</dbReference>
<feature type="domain" description="Rab-GAP TBC" evidence="2">
    <location>
        <begin position="451"/>
        <end position="643"/>
    </location>
</feature>
<keyword evidence="4" id="KW-1185">Reference proteome</keyword>
<dbReference type="FunFam" id="1.10.472.80:FF:000055">
    <property type="entry name" value="TBC domain-containing protein C1778.09"/>
    <property type="match status" value="1"/>
</dbReference>
<feature type="region of interest" description="Disordered" evidence="1">
    <location>
        <begin position="86"/>
        <end position="158"/>
    </location>
</feature>
<dbReference type="InterPro" id="IPR050302">
    <property type="entry name" value="Rab_GAP_TBC_domain"/>
</dbReference>
<feature type="compositionally biased region" description="Polar residues" evidence="1">
    <location>
        <begin position="314"/>
        <end position="328"/>
    </location>
</feature>
<dbReference type="InterPro" id="IPR035969">
    <property type="entry name" value="Rab-GAP_TBC_sf"/>
</dbReference>
<feature type="region of interest" description="Disordered" evidence="1">
    <location>
        <begin position="198"/>
        <end position="233"/>
    </location>
</feature>
<feature type="compositionally biased region" description="Polar residues" evidence="1">
    <location>
        <begin position="217"/>
        <end position="233"/>
    </location>
</feature>
<evidence type="ECO:0000313" key="3">
    <source>
        <dbReference type="EMBL" id="KAF1985850.1"/>
    </source>
</evidence>
<dbReference type="InterPro" id="IPR000195">
    <property type="entry name" value="Rab-GAP-TBC_dom"/>
</dbReference>
<dbReference type="Gene3D" id="1.10.472.80">
    <property type="entry name" value="Ypt/Rab-GAP domain of gyp1p, domain 3"/>
    <property type="match status" value="1"/>
</dbReference>
<organism evidence="3 4">
    <name type="scientific">Aulographum hederae CBS 113979</name>
    <dbReference type="NCBI Taxonomy" id="1176131"/>
    <lineage>
        <taxon>Eukaryota</taxon>
        <taxon>Fungi</taxon>
        <taxon>Dikarya</taxon>
        <taxon>Ascomycota</taxon>
        <taxon>Pezizomycotina</taxon>
        <taxon>Dothideomycetes</taxon>
        <taxon>Pleosporomycetidae</taxon>
        <taxon>Aulographales</taxon>
        <taxon>Aulographaceae</taxon>
    </lineage>
</organism>
<accession>A0A6G1GYK4</accession>
<dbReference type="SUPFAM" id="SSF47923">
    <property type="entry name" value="Ypt/Rab-GAP domain of gyp1p"/>
    <property type="match status" value="2"/>
</dbReference>
<dbReference type="SMART" id="SM00164">
    <property type="entry name" value="TBC"/>
    <property type="match status" value="1"/>
</dbReference>
<dbReference type="AlphaFoldDB" id="A0A6G1GYK4"/>
<gene>
    <name evidence="3" type="ORF">K402DRAFT_315324</name>
</gene>
<evidence type="ECO:0000313" key="4">
    <source>
        <dbReference type="Proteomes" id="UP000800041"/>
    </source>
</evidence>
<dbReference type="Pfam" id="PF00566">
    <property type="entry name" value="RabGAP-TBC"/>
    <property type="match status" value="1"/>
</dbReference>
<dbReference type="OrthoDB" id="294251at2759"/>
<dbReference type="GO" id="GO:0005096">
    <property type="term" value="F:GTPase activator activity"/>
    <property type="evidence" value="ECO:0007669"/>
    <property type="project" value="TreeGrafter"/>
</dbReference>
<feature type="region of interest" description="Disordered" evidence="1">
    <location>
        <begin position="274"/>
        <end position="333"/>
    </location>
</feature>
<reference evidence="3" key="1">
    <citation type="journal article" date="2020" name="Stud. Mycol.">
        <title>101 Dothideomycetes genomes: a test case for predicting lifestyles and emergence of pathogens.</title>
        <authorList>
            <person name="Haridas S."/>
            <person name="Albert R."/>
            <person name="Binder M."/>
            <person name="Bloem J."/>
            <person name="Labutti K."/>
            <person name="Salamov A."/>
            <person name="Andreopoulos B."/>
            <person name="Baker S."/>
            <person name="Barry K."/>
            <person name="Bills G."/>
            <person name="Bluhm B."/>
            <person name="Cannon C."/>
            <person name="Castanera R."/>
            <person name="Culley D."/>
            <person name="Daum C."/>
            <person name="Ezra D."/>
            <person name="Gonzalez J."/>
            <person name="Henrissat B."/>
            <person name="Kuo A."/>
            <person name="Liang C."/>
            <person name="Lipzen A."/>
            <person name="Lutzoni F."/>
            <person name="Magnuson J."/>
            <person name="Mondo S."/>
            <person name="Nolan M."/>
            <person name="Ohm R."/>
            <person name="Pangilinan J."/>
            <person name="Park H.-J."/>
            <person name="Ramirez L."/>
            <person name="Alfaro M."/>
            <person name="Sun H."/>
            <person name="Tritt A."/>
            <person name="Yoshinaga Y."/>
            <person name="Zwiers L.-H."/>
            <person name="Turgeon B."/>
            <person name="Goodwin S."/>
            <person name="Spatafora J."/>
            <person name="Crous P."/>
            <person name="Grigoriev I."/>
        </authorList>
    </citation>
    <scope>NUCLEOTIDE SEQUENCE</scope>
    <source>
        <strain evidence="3">CBS 113979</strain>
    </source>
</reference>
<dbReference type="Gene3D" id="1.10.8.270">
    <property type="entry name" value="putative rabgap domain of human tbc1 domain family member 14 like domains"/>
    <property type="match status" value="1"/>
</dbReference>